<protein>
    <submittedName>
        <fullName evidence="1">Uncharacterized protein</fullName>
    </submittedName>
</protein>
<evidence type="ECO:0000313" key="2">
    <source>
        <dbReference type="Proteomes" id="UP000031982"/>
    </source>
</evidence>
<evidence type="ECO:0000313" key="1">
    <source>
        <dbReference type="EMBL" id="KIL77813.1"/>
    </source>
</evidence>
<keyword evidence="2" id="KW-1185">Reference proteome</keyword>
<reference evidence="1 2" key="1">
    <citation type="submission" date="2015-01" db="EMBL/GenBank/DDBJ databases">
        <title>Genome Assembly of Bacillus badius MTCC 1458.</title>
        <authorList>
            <person name="Verma A."/>
            <person name="Khatri I."/>
            <person name="Mual P."/>
            <person name="Subramanian S."/>
            <person name="Krishnamurthi S."/>
        </authorList>
    </citation>
    <scope>NUCLEOTIDE SEQUENCE [LARGE SCALE GENOMIC DNA]</scope>
    <source>
        <strain evidence="1 2">MTCC 1458</strain>
    </source>
</reference>
<gene>
    <name evidence="1" type="ORF">SD77_1142</name>
</gene>
<dbReference type="Proteomes" id="UP000031982">
    <property type="component" value="Unassembled WGS sequence"/>
</dbReference>
<sequence>METLLLSRLVLSCQEKKDGRRGVQLSRGESDINILKRKDDNCE</sequence>
<accession>A0ABR5ASS4</accession>
<comment type="caution">
    <text evidence="1">The sequence shown here is derived from an EMBL/GenBank/DDBJ whole genome shotgun (WGS) entry which is preliminary data.</text>
</comment>
<proteinExistence type="predicted"/>
<dbReference type="EMBL" id="JXLP01000012">
    <property type="protein sequence ID" value="KIL77813.1"/>
    <property type="molecule type" value="Genomic_DNA"/>
</dbReference>
<name>A0ABR5ASS4_BACBA</name>
<organism evidence="1 2">
    <name type="scientific">Bacillus badius</name>
    <dbReference type="NCBI Taxonomy" id="1455"/>
    <lineage>
        <taxon>Bacteria</taxon>
        <taxon>Bacillati</taxon>
        <taxon>Bacillota</taxon>
        <taxon>Bacilli</taxon>
        <taxon>Bacillales</taxon>
        <taxon>Bacillaceae</taxon>
        <taxon>Pseudobacillus</taxon>
    </lineage>
</organism>